<keyword evidence="2" id="KW-1185">Reference proteome</keyword>
<dbReference type="Pfam" id="PF10604">
    <property type="entry name" value="Polyketide_cyc2"/>
    <property type="match status" value="1"/>
</dbReference>
<proteinExistence type="predicted"/>
<dbReference type="InterPro" id="IPR023393">
    <property type="entry name" value="START-like_dom_sf"/>
</dbReference>
<comment type="caution">
    <text evidence="1">The sequence shown here is derived from an EMBL/GenBank/DDBJ whole genome shotgun (WGS) entry which is preliminary data.</text>
</comment>
<name>A0ABP3CAW0_9MICO</name>
<evidence type="ECO:0000313" key="1">
    <source>
        <dbReference type="EMBL" id="GAA0036987.1"/>
    </source>
</evidence>
<dbReference type="Proteomes" id="UP001498238">
    <property type="component" value="Unassembled WGS sequence"/>
</dbReference>
<dbReference type="CDD" id="cd07812">
    <property type="entry name" value="SRPBCC"/>
    <property type="match status" value="1"/>
</dbReference>
<organism evidence="1 2">
    <name type="scientific">Brevibacterium metallidurans</name>
    <dbReference type="NCBI Taxonomy" id="1482676"/>
    <lineage>
        <taxon>Bacteria</taxon>
        <taxon>Bacillati</taxon>
        <taxon>Actinomycetota</taxon>
        <taxon>Actinomycetes</taxon>
        <taxon>Micrococcales</taxon>
        <taxon>Brevibacteriaceae</taxon>
        <taxon>Brevibacterium</taxon>
    </lineage>
</organism>
<evidence type="ECO:0000313" key="2">
    <source>
        <dbReference type="Proteomes" id="UP001498238"/>
    </source>
</evidence>
<reference evidence="1 2" key="1">
    <citation type="submission" date="2024-01" db="EMBL/GenBank/DDBJ databases">
        <title>Characterization of antibiotic resistant novel bacterial strains and their environmental applications.</title>
        <authorList>
            <person name="Manzoor S."/>
            <person name="Abbas S."/>
            <person name="Arshad M."/>
            <person name="Ahmed I."/>
        </authorList>
    </citation>
    <scope>NUCLEOTIDE SEQUENCE [LARGE SCALE GENOMIC DNA]</scope>
    <source>
        <strain evidence="1 2">NCCP-602</strain>
    </source>
</reference>
<sequence length="180" mass="19591">MSTSSSTVLRNVHQREVPASAEEVWALVERLGTAADCLWPSDRWPALRLDRGVAIGSKGGHGPIRYHVAEVEEGTWVRFAFDPAGGFVGGHEFRLESTDHGTRLAHELEVHAPGIVLTGLILPLHDALLEDLLDDLEANIRRVPSRRRRLPVGVCVRRTVIDVVEALSAPFAGRSVTAAG</sequence>
<protein>
    <recommendedName>
        <fullName evidence="3">SRPBCC family protein</fullName>
    </recommendedName>
</protein>
<dbReference type="EMBL" id="BAAAAF010000014">
    <property type="protein sequence ID" value="GAA0036987.1"/>
    <property type="molecule type" value="Genomic_DNA"/>
</dbReference>
<gene>
    <name evidence="1" type="ORF">NCCP602_29480</name>
</gene>
<dbReference type="InterPro" id="IPR019587">
    <property type="entry name" value="Polyketide_cyclase/dehydratase"/>
</dbReference>
<evidence type="ECO:0008006" key="3">
    <source>
        <dbReference type="Google" id="ProtNLM"/>
    </source>
</evidence>
<dbReference type="Gene3D" id="3.30.530.20">
    <property type="match status" value="1"/>
</dbReference>
<dbReference type="RefSeq" id="WP_339393644.1">
    <property type="nucleotide sequence ID" value="NZ_BAAAAF010000014.1"/>
</dbReference>
<accession>A0ABP3CAW0</accession>
<dbReference type="SUPFAM" id="SSF55961">
    <property type="entry name" value="Bet v1-like"/>
    <property type="match status" value="1"/>
</dbReference>